<feature type="domain" description="EF-hand" evidence="2">
    <location>
        <begin position="106"/>
        <end position="141"/>
    </location>
</feature>
<sequence length="218" mass="22062">MDKNGDDSLTLSELELNVPKGASSAQGKSRAEALFSAMDSDSNGSVTSSEKDAFDVQMANRRQTMAFMAQQMSAPSNADIFADTDTDSDGSVSLAELGADDAATSISSEGLQKLFDLIDADGDGSITESESSTFLDSVKAALEDTAGAAGEPTRGGPPPGGPPPGGPPPGGPPPATAEDEETTDGTTTSLLATAQNAYTASAQQTLLEQLTSIFSTSA</sequence>
<reference evidence="3" key="1">
    <citation type="submission" date="2021-04" db="EMBL/GenBank/DDBJ databases">
        <title>Devosia litorisediminis sp. nov., isolated from a sand dune.</title>
        <authorList>
            <person name="Park S."/>
            <person name="Yoon J.-H."/>
        </authorList>
    </citation>
    <scope>NUCLEOTIDE SEQUENCE</scope>
    <source>
        <strain evidence="3">BSSL-BM10</strain>
    </source>
</reference>
<feature type="compositionally biased region" description="Low complexity" evidence="1">
    <location>
        <begin position="145"/>
        <end position="154"/>
    </location>
</feature>
<dbReference type="AlphaFoldDB" id="A0A942E8P3"/>
<dbReference type="InterPro" id="IPR018247">
    <property type="entry name" value="EF_Hand_1_Ca_BS"/>
</dbReference>
<dbReference type="Gene3D" id="1.10.238.10">
    <property type="entry name" value="EF-hand"/>
    <property type="match status" value="2"/>
</dbReference>
<organism evidence="3 4">
    <name type="scientific">Devosia litorisediminis</name>
    <dbReference type="NCBI Taxonomy" id="2829817"/>
    <lineage>
        <taxon>Bacteria</taxon>
        <taxon>Pseudomonadati</taxon>
        <taxon>Pseudomonadota</taxon>
        <taxon>Alphaproteobacteria</taxon>
        <taxon>Hyphomicrobiales</taxon>
        <taxon>Devosiaceae</taxon>
        <taxon>Devosia</taxon>
    </lineage>
</organism>
<feature type="region of interest" description="Disordered" evidence="1">
    <location>
        <begin position="142"/>
        <end position="189"/>
    </location>
</feature>
<protein>
    <recommendedName>
        <fullName evidence="2">EF-hand domain-containing protein</fullName>
    </recommendedName>
</protein>
<dbReference type="Pfam" id="PF13202">
    <property type="entry name" value="EF-hand_5"/>
    <property type="match status" value="2"/>
</dbReference>
<accession>A0A942E8P3</accession>
<evidence type="ECO:0000313" key="3">
    <source>
        <dbReference type="EMBL" id="MBS3849437.1"/>
    </source>
</evidence>
<dbReference type="RefSeq" id="WP_212658908.1">
    <property type="nucleotide sequence ID" value="NZ_JAGXTP010000001.1"/>
</dbReference>
<dbReference type="PROSITE" id="PS50222">
    <property type="entry name" value="EF_HAND_2"/>
    <property type="match status" value="1"/>
</dbReference>
<evidence type="ECO:0000256" key="1">
    <source>
        <dbReference type="SAM" id="MobiDB-lite"/>
    </source>
</evidence>
<dbReference type="InterPro" id="IPR002048">
    <property type="entry name" value="EF_hand_dom"/>
</dbReference>
<proteinExistence type="predicted"/>
<dbReference type="InterPro" id="IPR011992">
    <property type="entry name" value="EF-hand-dom_pair"/>
</dbReference>
<name>A0A942E8P3_9HYPH</name>
<comment type="caution">
    <text evidence="3">The sequence shown here is derived from an EMBL/GenBank/DDBJ whole genome shotgun (WGS) entry which is preliminary data.</text>
</comment>
<dbReference type="PROSITE" id="PS00018">
    <property type="entry name" value="EF_HAND_1"/>
    <property type="match status" value="1"/>
</dbReference>
<dbReference type="EMBL" id="JAGXTP010000001">
    <property type="protein sequence ID" value="MBS3849437.1"/>
    <property type="molecule type" value="Genomic_DNA"/>
</dbReference>
<gene>
    <name evidence="3" type="ORF">KD146_12080</name>
</gene>
<dbReference type="SUPFAM" id="SSF47473">
    <property type="entry name" value="EF-hand"/>
    <property type="match status" value="1"/>
</dbReference>
<feature type="compositionally biased region" description="Pro residues" evidence="1">
    <location>
        <begin position="155"/>
        <end position="175"/>
    </location>
</feature>
<keyword evidence="4" id="KW-1185">Reference proteome</keyword>
<dbReference type="Proteomes" id="UP000678281">
    <property type="component" value="Unassembled WGS sequence"/>
</dbReference>
<dbReference type="GO" id="GO:0005509">
    <property type="term" value="F:calcium ion binding"/>
    <property type="evidence" value="ECO:0007669"/>
    <property type="project" value="InterPro"/>
</dbReference>
<evidence type="ECO:0000259" key="2">
    <source>
        <dbReference type="PROSITE" id="PS50222"/>
    </source>
</evidence>
<evidence type="ECO:0000313" key="4">
    <source>
        <dbReference type="Proteomes" id="UP000678281"/>
    </source>
</evidence>